<name>A0AA39GT62_SARSR</name>
<protein>
    <submittedName>
        <fullName evidence="2">Uncharacterized protein</fullName>
    </submittedName>
</protein>
<proteinExistence type="predicted"/>
<dbReference type="AlphaFoldDB" id="A0AA39GT62"/>
<comment type="caution">
    <text evidence="2">The sequence shown here is derived from an EMBL/GenBank/DDBJ whole genome shotgun (WGS) entry which is preliminary data.</text>
</comment>
<evidence type="ECO:0000256" key="1">
    <source>
        <dbReference type="SAM" id="MobiDB-lite"/>
    </source>
</evidence>
<reference evidence="2" key="1">
    <citation type="submission" date="2022-10" db="EMBL/GenBank/DDBJ databases">
        <title>Determination and structural analysis of whole genome sequence of Sarocladium strictum F4-1.</title>
        <authorList>
            <person name="Hu L."/>
            <person name="Jiang Y."/>
        </authorList>
    </citation>
    <scope>NUCLEOTIDE SEQUENCE</scope>
    <source>
        <strain evidence="2">F4-1</strain>
    </source>
</reference>
<evidence type="ECO:0000313" key="3">
    <source>
        <dbReference type="Proteomes" id="UP001175261"/>
    </source>
</evidence>
<evidence type="ECO:0000313" key="2">
    <source>
        <dbReference type="EMBL" id="KAK0392278.1"/>
    </source>
</evidence>
<accession>A0AA39GT62</accession>
<keyword evidence="3" id="KW-1185">Reference proteome</keyword>
<dbReference type="EMBL" id="JAPDFR010000001">
    <property type="protein sequence ID" value="KAK0392278.1"/>
    <property type="molecule type" value="Genomic_DNA"/>
</dbReference>
<sequence>MKTILVSPMTEHTMAQLVDGLPEVDVAFQTRGHHLGSRSHPLRSHKLLCDGVVQKTRTLRDDFNLNSLEFESHRLRGYADAAIGTKEFKMRLVEMVAVSLHQIAVYLFNSSPKSHTPEYIKYVTEWQIPTGWVERFETKFWEEPMFPPPQTHFLHASYTDSDMYPNGVADMAGYWAEDRIVGGVVLFDRGDSGHECHGIFFDSGRDGETFRVWSLLDTQLDMLVDYLLRGTSPDTFSLPLRATDQNICRFDPWDAIALHRIFRDPWERRIPLNRPPERDVRSTGDYPELEGWLDSISSTAETGQVTTCPRPTHKSGPPAVDRSWIYEHGGHAGIPLGGRQTWKGPPRAPTPSDDGDDETDSMDSWGRRRDLTPPRGEESGTDPRRDSPDREEIEEMYRPRPGRKVIGVGDPMALEKEPEEVSQEETNGIAKEQSEDSVSVSESSARSGKREAEGGPGSG</sequence>
<feature type="compositionally biased region" description="Basic and acidic residues" evidence="1">
    <location>
        <begin position="365"/>
        <end position="398"/>
    </location>
</feature>
<dbReference type="Proteomes" id="UP001175261">
    <property type="component" value="Unassembled WGS sequence"/>
</dbReference>
<gene>
    <name evidence="2" type="ORF">NLU13_1774</name>
</gene>
<feature type="compositionally biased region" description="Polar residues" evidence="1">
    <location>
        <begin position="300"/>
        <end position="309"/>
    </location>
</feature>
<feature type="region of interest" description="Disordered" evidence="1">
    <location>
        <begin position="300"/>
        <end position="459"/>
    </location>
</feature>
<organism evidence="2 3">
    <name type="scientific">Sarocladium strictum</name>
    <name type="common">Black bundle disease fungus</name>
    <name type="synonym">Acremonium strictum</name>
    <dbReference type="NCBI Taxonomy" id="5046"/>
    <lineage>
        <taxon>Eukaryota</taxon>
        <taxon>Fungi</taxon>
        <taxon>Dikarya</taxon>
        <taxon>Ascomycota</taxon>
        <taxon>Pezizomycotina</taxon>
        <taxon>Sordariomycetes</taxon>
        <taxon>Hypocreomycetidae</taxon>
        <taxon>Hypocreales</taxon>
        <taxon>Sarocladiaceae</taxon>
        <taxon>Sarocladium</taxon>
    </lineage>
</organism>